<gene>
    <name evidence="3" type="ORF">SAMN04487839_102333</name>
</gene>
<keyword evidence="1" id="KW-0238">DNA-binding</keyword>
<dbReference type="EMBL" id="FOBM01000002">
    <property type="protein sequence ID" value="SEM09423.1"/>
    <property type="molecule type" value="Genomic_DNA"/>
</dbReference>
<evidence type="ECO:0000313" key="3">
    <source>
        <dbReference type="EMBL" id="SEM09423.1"/>
    </source>
</evidence>
<dbReference type="InterPro" id="IPR009061">
    <property type="entry name" value="DNA-bd_dom_put_sf"/>
</dbReference>
<feature type="domain" description="HTH merR-type" evidence="2">
    <location>
        <begin position="1"/>
        <end position="70"/>
    </location>
</feature>
<reference evidence="3 4" key="1">
    <citation type="submission" date="2016-10" db="EMBL/GenBank/DDBJ databases">
        <authorList>
            <person name="de Groot N.N."/>
        </authorList>
    </citation>
    <scope>NUCLEOTIDE SEQUENCE [LARGE SCALE GENOMIC DNA]</scope>
    <source>
        <strain evidence="3 4">VTM1R29</strain>
    </source>
</reference>
<dbReference type="InterPro" id="IPR000551">
    <property type="entry name" value="MerR-type_HTH_dom"/>
</dbReference>
<protein>
    <submittedName>
        <fullName evidence="3">MerR HTH family regulatory protein</fullName>
    </submittedName>
</protein>
<dbReference type="Gene3D" id="1.10.1660.10">
    <property type="match status" value="1"/>
</dbReference>
<dbReference type="SUPFAM" id="SSF46955">
    <property type="entry name" value="Putative DNA-binding domain"/>
    <property type="match status" value="1"/>
</dbReference>
<dbReference type="GO" id="GO:0003677">
    <property type="term" value="F:DNA binding"/>
    <property type="evidence" value="ECO:0007669"/>
    <property type="project" value="UniProtKB-KW"/>
</dbReference>
<dbReference type="CDD" id="cd01106">
    <property type="entry name" value="HTH_TipAL-Mta"/>
    <property type="match status" value="1"/>
</dbReference>
<dbReference type="AlphaFoldDB" id="A0A1H7VJM1"/>
<dbReference type="Proteomes" id="UP000182764">
    <property type="component" value="Unassembled WGS sequence"/>
</dbReference>
<sequence length="73" mass="8569">MKTVKEMSQISGISVRTLHYYDQIGLLSPSFIGENGYRFYDMDAFERLQEILLFRELEFPLKKIKEIPVGPKL</sequence>
<dbReference type="GO" id="GO:0003700">
    <property type="term" value="F:DNA-binding transcription factor activity"/>
    <property type="evidence" value="ECO:0007669"/>
    <property type="project" value="InterPro"/>
</dbReference>
<dbReference type="PANTHER" id="PTHR30204:SF90">
    <property type="entry name" value="HTH-TYPE TRANSCRIPTIONAL ACTIVATOR MTA"/>
    <property type="match status" value="1"/>
</dbReference>
<dbReference type="PANTHER" id="PTHR30204">
    <property type="entry name" value="REDOX-CYCLING DRUG-SENSING TRANSCRIPTIONAL ACTIVATOR SOXR"/>
    <property type="match status" value="1"/>
</dbReference>
<proteinExistence type="predicted"/>
<dbReference type="PROSITE" id="PS50937">
    <property type="entry name" value="HTH_MERR_2"/>
    <property type="match status" value="1"/>
</dbReference>
<dbReference type="InterPro" id="IPR047057">
    <property type="entry name" value="MerR_fam"/>
</dbReference>
<dbReference type="Pfam" id="PF00376">
    <property type="entry name" value="MerR"/>
    <property type="match status" value="1"/>
</dbReference>
<organism evidence="3 4">
    <name type="scientific">Streptococcus gallolyticus</name>
    <dbReference type="NCBI Taxonomy" id="315405"/>
    <lineage>
        <taxon>Bacteria</taxon>
        <taxon>Bacillati</taxon>
        <taxon>Bacillota</taxon>
        <taxon>Bacilli</taxon>
        <taxon>Lactobacillales</taxon>
        <taxon>Streptococcaceae</taxon>
        <taxon>Streptococcus</taxon>
    </lineage>
</organism>
<evidence type="ECO:0000256" key="1">
    <source>
        <dbReference type="ARBA" id="ARBA00023125"/>
    </source>
</evidence>
<evidence type="ECO:0000259" key="2">
    <source>
        <dbReference type="PROSITE" id="PS50937"/>
    </source>
</evidence>
<name>A0A1H7VJM1_9STRE</name>
<evidence type="ECO:0000313" key="4">
    <source>
        <dbReference type="Proteomes" id="UP000182764"/>
    </source>
</evidence>
<accession>A0A1H7VJM1</accession>
<dbReference type="SMART" id="SM00422">
    <property type="entry name" value="HTH_MERR"/>
    <property type="match status" value="1"/>
</dbReference>